<dbReference type="Proteomes" id="UP000055014">
    <property type="component" value="Unassembled WGS sequence"/>
</dbReference>
<dbReference type="InterPro" id="IPR015943">
    <property type="entry name" value="WD40/YVTN_repeat-like_dom_sf"/>
</dbReference>
<dbReference type="InterPro" id="IPR011048">
    <property type="entry name" value="Haem_d1_sf"/>
</dbReference>
<gene>
    <name evidence="1" type="ORF">XE02_1592</name>
</gene>
<proteinExistence type="predicted"/>
<organism evidence="1 2">
    <name type="scientific">Mesotoga infera</name>
    <dbReference type="NCBI Taxonomy" id="1236046"/>
    <lineage>
        <taxon>Bacteria</taxon>
        <taxon>Thermotogati</taxon>
        <taxon>Thermotogota</taxon>
        <taxon>Thermotogae</taxon>
        <taxon>Kosmotogales</taxon>
        <taxon>Kosmotogaceae</taxon>
        <taxon>Mesotoga</taxon>
    </lineage>
</organism>
<accession>A0A117M533</accession>
<dbReference type="EMBL" id="LGGW01000230">
    <property type="protein sequence ID" value="KUK84804.1"/>
    <property type="molecule type" value="Genomic_DNA"/>
</dbReference>
<sequence length="365" mass="40883">MKRSPILFFLFVGIIAVTASGTITLGQRYPLGIMPSALIKVENSSGTYFVTLVKGDSELVVFDTSFRPLTIFDSMKNDGINDLIYRDGKLYCFGFYSGRVIVVDVSGHPSKWKKIDEIPTSSRLITGSFIDGKVGMLTNDFEFLLLDISRREIIKRQELPVIALSIAEDSEFFFVSLFHNYNLLTNSHETEKGLLVFDEWGNLIKEADIGKRPSYILLGGEKIFLVSYVEENLKILSKSDLTEITSVQLGKYPNFPVIHNGKIWIALTGEDQIMTVDLATYRTQKFDLMGRGPMKVVHNGDRIYVLETITGTLEVLDSKGNTIEYVELDGYPVDIVFSGKEAAVLLQEDWQTGKNTGALLVLKTN</sequence>
<dbReference type="Gene3D" id="2.130.10.10">
    <property type="entry name" value="YVTN repeat-like/Quinoprotein amine dehydrogenase"/>
    <property type="match status" value="1"/>
</dbReference>
<dbReference type="AlphaFoldDB" id="A0A117M533"/>
<evidence type="ECO:0000313" key="1">
    <source>
        <dbReference type="EMBL" id="KUK84804.1"/>
    </source>
</evidence>
<dbReference type="PATRIC" id="fig|1236046.5.peg.24"/>
<evidence type="ECO:0000313" key="2">
    <source>
        <dbReference type="Proteomes" id="UP000055014"/>
    </source>
</evidence>
<comment type="caution">
    <text evidence="1">The sequence shown here is derived from an EMBL/GenBank/DDBJ whole genome shotgun (WGS) entry which is preliminary data.</text>
</comment>
<dbReference type="SUPFAM" id="SSF51004">
    <property type="entry name" value="C-terminal (heme d1) domain of cytochrome cd1-nitrite reductase"/>
    <property type="match status" value="1"/>
</dbReference>
<reference evidence="2" key="1">
    <citation type="journal article" date="2015" name="MBio">
        <title>Genome-Resolved Metagenomic Analysis Reveals Roles for Candidate Phyla and Other Microbial Community Members in Biogeochemical Transformations in Oil Reservoirs.</title>
        <authorList>
            <person name="Hu P."/>
            <person name="Tom L."/>
            <person name="Singh A."/>
            <person name="Thomas B.C."/>
            <person name="Baker B.J."/>
            <person name="Piceno Y.M."/>
            <person name="Andersen G.L."/>
            <person name="Banfield J.F."/>
        </authorList>
    </citation>
    <scope>NUCLEOTIDE SEQUENCE [LARGE SCALE GENOMIC DNA]</scope>
</reference>
<evidence type="ECO:0008006" key="3">
    <source>
        <dbReference type="Google" id="ProtNLM"/>
    </source>
</evidence>
<name>A0A117M533_9BACT</name>
<protein>
    <recommendedName>
        <fullName evidence="3">YncE family protein</fullName>
    </recommendedName>
</protein>